<dbReference type="PIRSF" id="PIRSF004848">
    <property type="entry name" value="YBL036c_PLPDEIII"/>
    <property type="match status" value="1"/>
</dbReference>
<dbReference type="PANTHER" id="PTHR10146">
    <property type="entry name" value="PROLINE SYNTHETASE CO-TRANSCRIBED BACTERIAL HOMOLOG PROTEIN"/>
    <property type="match status" value="1"/>
</dbReference>
<keyword evidence="9" id="KW-1185">Reference proteome</keyword>
<dbReference type="InterPro" id="IPR011078">
    <property type="entry name" value="PyrdxlP_homeostasis"/>
</dbReference>
<comment type="cofactor">
    <cofactor evidence="3">
        <name>pyridoxal 5'-phosphate</name>
        <dbReference type="ChEBI" id="CHEBI:597326"/>
    </cofactor>
</comment>
<evidence type="ECO:0000259" key="5">
    <source>
        <dbReference type="Pfam" id="PF01168"/>
    </source>
</evidence>
<evidence type="ECO:0000313" key="8">
    <source>
        <dbReference type="Proteomes" id="UP000433575"/>
    </source>
</evidence>
<dbReference type="Proteomes" id="UP000480929">
    <property type="component" value="Unassembled WGS sequence"/>
</dbReference>
<comment type="function">
    <text evidence="2">Pyridoxal 5'-phosphate (PLP)-binding protein, which is involved in PLP homeostasis.</text>
</comment>
<evidence type="ECO:0000256" key="2">
    <source>
        <dbReference type="HAMAP-Rule" id="MF_02087"/>
    </source>
</evidence>
<dbReference type="GO" id="GO:0030170">
    <property type="term" value="F:pyridoxal phosphate binding"/>
    <property type="evidence" value="ECO:0007669"/>
    <property type="project" value="UniProtKB-UniRule"/>
</dbReference>
<comment type="similarity">
    <text evidence="2 4">Belongs to the pyridoxal phosphate-binding protein YggS/PROSC family.</text>
</comment>
<evidence type="ECO:0000313" key="9">
    <source>
        <dbReference type="Proteomes" id="UP000480929"/>
    </source>
</evidence>
<evidence type="ECO:0000256" key="1">
    <source>
        <dbReference type="ARBA" id="ARBA00022898"/>
    </source>
</evidence>
<dbReference type="SUPFAM" id="SSF51419">
    <property type="entry name" value="PLP-binding barrel"/>
    <property type="match status" value="1"/>
</dbReference>
<dbReference type="AlphaFoldDB" id="A0A6N7S2Q6"/>
<gene>
    <name evidence="7" type="ORF">GKD88_01385</name>
    <name evidence="6" type="ORF">GKE08_01375</name>
</gene>
<evidence type="ECO:0000313" key="7">
    <source>
        <dbReference type="EMBL" id="MSC31778.1"/>
    </source>
</evidence>
<feature type="domain" description="Alanine racemase N-terminal" evidence="5">
    <location>
        <begin position="7"/>
        <end position="211"/>
    </location>
</feature>
<dbReference type="CDD" id="cd00635">
    <property type="entry name" value="PLPDE_III_YBL036c_like"/>
    <property type="match status" value="1"/>
</dbReference>
<protein>
    <recommendedName>
        <fullName evidence="2">Pyridoxal phosphate homeostasis protein</fullName>
        <shortName evidence="2">PLP homeostasis protein</shortName>
    </recommendedName>
</protein>
<evidence type="ECO:0000256" key="3">
    <source>
        <dbReference type="PIRSR" id="PIRSR004848-1"/>
    </source>
</evidence>
<comment type="caution">
    <text evidence="6">The sequence shown here is derived from an EMBL/GenBank/DDBJ whole genome shotgun (WGS) entry which is preliminary data.</text>
</comment>
<sequence>MPNLYKTILQQCPEQCELLIVSKHRSVEQIQAYYDQGARNFGENRVQELLQKAPQLPQDIRWNFIGHLQRNKVRAVMPYISRLCSLDSLALAAIVDKEAARLNRTLGVLVEFNLAEESSKTGLAKQEAAAFFQALQQYEHLIPEGIMVMGPHVDDEAAIAAVFHEARALFEELKAQWGGEHFTVCSMGMSHDYPIALREGSTQLRLGTILFEDPSSI</sequence>
<dbReference type="EMBL" id="WKPI01000001">
    <property type="protein sequence ID" value="MSC31778.1"/>
    <property type="molecule type" value="Genomic_DNA"/>
</dbReference>
<name>A0A6N7S2Q6_9FIRM</name>
<proteinExistence type="inferred from homology"/>
<dbReference type="InterPro" id="IPR029066">
    <property type="entry name" value="PLP-binding_barrel"/>
</dbReference>
<keyword evidence="1 2" id="KW-0663">Pyridoxal phosphate</keyword>
<dbReference type="Proteomes" id="UP000433575">
    <property type="component" value="Unassembled WGS sequence"/>
</dbReference>
<dbReference type="EMBL" id="WKPJ01000001">
    <property type="protein sequence ID" value="MSA87982.1"/>
    <property type="molecule type" value="Genomic_DNA"/>
</dbReference>
<dbReference type="NCBIfam" id="TIGR00044">
    <property type="entry name" value="YggS family pyridoxal phosphate-dependent enzyme"/>
    <property type="match status" value="1"/>
</dbReference>
<evidence type="ECO:0000313" key="6">
    <source>
        <dbReference type="EMBL" id="MSA87982.1"/>
    </source>
</evidence>
<evidence type="ECO:0000256" key="4">
    <source>
        <dbReference type="RuleBase" id="RU004514"/>
    </source>
</evidence>
<reference evidence="8 9" key="1">
    <citation type="journal article" date="2019" name="Nat. Med.">
        <title>A library of human gut bacterial isolates paired with longitudinal multiomics data enables mechanistic microbiome research.</title>
        <authorList>
            <person name="Poyet M."/>
            <person name="Groussin M."/>
            <person name="Gibbons S.M."/>
            <person name="Avila-Pacheco J."/>
            <person name="Jiang X."/>
            <person name="Kearney S.M."/>
            <person name="Perrotta A.R."/>
            <person name="Berdy B."/>
            <person name="Zhao S."/>
            <person name="Lieberman T.D."/>
            <person name="Swanson P.K."/>
            <person name="Smith M."/>
            <person name="Roesemann S."/>
            <person name="Alexander J.E."/>
            <person name="Rich S.A."/>
            <person name="Livny J."/>
            <person name="Vlamakis H."/>
            <person name="Clish C."/>
            <person name="Bullock K."/>
            <person name="Deik A."/>
            <person name="Scott J."/>
            <person name="Pierce K.A."/>
            <person name="Xavier R.J."/>
            <person name="Alm E.J."/>
        </authorList>
    </citation>
    <scope>NUCLEOTIDE SEQUENCE [LARGE SCALE GENOMIC DNA]</scope>
    <source>
        <strain evidence="6 8">BIOML-A4</strain>
        <strain evidence="7 9">BIOML-A5</strain>
    </source>
</reference>
<dbReference type="Gene3D" id="3.20.20.10">
    <property type="entry name" value="Alanine racemase"/>
    <property type="match status" value="1"/>
</dbReference>
<dbReference type="Pfam" id="PF01168">
    <property type="entry name" value="Ala_racemase_N"/>
    <property type="match status" value="1"/>
</dbReference>
<dbReference type="InterPro" id="IPR001608">
    <property type="entry name" value="Ala_racemase_N"/>
</dbReference>
<dbReference type="PANTHER" id="PTHR10146:SF14">
    <property type="entry name" value="PYRIDOXAL PHOSPHATE HOMEOSTASIS PROTEIN"/>
    <property type="match status" value="1"/>
</dbReference>
<feature type="modified residue" description="N6-(pyridoxal phosphate)lysine" evidence="2 3">
    <location>
        <position position="23"/>
    </location>
</feature>
<accession>A0A6N7S2Q6</accession>
<organism evidence="6 8">
    <name type="scientific">Holdemania massiliensis</name>
    <dbReference type="NCBI Taxonomy" id="1468449"/>
    <lineage>
        <taxon>Bacteria</taxon>
        <taxon>Bacillati</taxon>
        <taxon>Bacillota</taxon>
        <taxon>Erysipelotrichia</taxon>
        <taxon>Erysipelotrichales</taxon>
        <taxon>Erysipelotrichaceae</taxon>
        <taxon>Holdemania</taxon>
    </lineage>
</organism>
<dbReference type="RefSeq" id="WP_154237626.1">
    <property type="nucleotide sequence ID" value="NZ_CALJPI010000168.1"/>
</dbReference>
<dbReference type="HAMAP" id="MF_02087">
    <property type="entry name" value="PLP_homeostasis"/>
    <property type="match status" value="1"/>
</dbReference>
<dbReference type="OrthoDB" id="9804072at2"/>